<comment type="caution">
    <text evidence="3">The sequence shown here is derived from an EMBL/GenBank/DDBJ whole genome shotgun (WGS) entry which is preliminary data.</text>
</comment>
<evidence type="ECO:0000256" key="2">
    <source>
        <dbReference type="SAM" id="Phobius"/>
    </source>
</evidence>
<dbReference type="NCBIfam" id="TIGR01409">
    <property type="entry name" value="TAT_signal_seq"/>
    <property type="match status" value="1"/>
</dbReference>
<dbReference type="InterPro" id="IPR027056">
    <property type="entry name" value="Gluconate_2DH_su3"/>
</dbReference>
<accession>A0A7X0RP76</accession>
<dbReference type="InterPro" id="IPR006311">
    <property type="entry name" value="TAT_signal"/>
</dbReference>
<evidence type="ECO:0000313" key="3">
    <source>
        <dbReference type="EMBL" id="MBB6671157.1"/>
    </source>
</evidence>
<evidence type="ECO:0000256" key="1">
    <source>
        <dbReference type="SAM" id="MobiDB-lite"/>
    </source>
</evidence>
<reference evidence="3 4" key="1">
    <citation type="submission" date="2020-08" db="EMBL/GenBank/DDBJ databases">
        <title>Cohnella phylogeny.</title>
        <authorList>
            <person name="Dunlap C."/>
        </authorList>
    </citation>
    <scope>NUCLEOTIDE SEQUENCE [LARGE SCALE GENOMIC DNA]</scope>
    <source>
        <strain evidence="3 4">DSM 28246</strain>
    </source>
</reference>
<dbReference type="AlphaFoldDB" id="A0A7X0RP76"/>
<dbReference type="EMBL" id="JACJVP010000017">
    <property type="protein sequence ID" value="MBB6671157.1"/>
    <property type="molecule type" value="Genomic_DNA"/>
</dbReference>
<keyword evidence="2" id="KW-0472">Membrane</keyword>
<dbReference type="RefSeq" id="WP_185142642.1">
    <property type="nucleotide sequence ID" value="NZ_JACJVP010000017.1"/>
</dbReference>
<evidence type="ECO:0000313" key="4">
    <source>
        <dbReference type="Proteomes" id="UP000547209"/>
    </source>
</evidence>
<dbReference type="PROSITE" id="PS51318">
    <property type="entry name" value="TAT"/>
    <property type="match status" value="1"/>
</dbReference>
<dbReference type="InterPro" id="IPR019546">
    <property type="entry name" value="TAT_signal_bac_arc"/>
</dbReference>
<sequence length="262" mass="29028">MANEEKRPPQQPQDDSRRRFLKYTGTAIGGVVVGGVVGGLIGANRKEDGKTKPPAPGASPATPAAESDRDYNQAFMFFNQNQFQITEAATERLFPADDLGPGAKELGVAFFIDHQLASAYGTNARDYMMAPFYQAEAYQGYQMAFRRRELFVLGLEALDGYSNNHYKKKFVKLTPEEQDAVLTAFESDKADVKGVPASTFFSMMRSLTLEGVYSDPLYGGNKNMGGWKMRNFPGNQMSYMDAIEKDGLVKMEPLSLHDHLTS</sequence>
<proteinExistence type="predicted"/>
<keyword evidence="2" id="KW-0812">Transmembrane</keyword>
<feature type="region of interest" description="Disordered" evidence="1">
    <location>
        <begin position="44"/>
        <end position="66"/>
    </location>
</feature>
<feature type="transmembrane region" description="Helical" evidence="2">
    <location>
        <begin position="20"/>
        <end position="43"/>
    </location>
</feature>
<dbReference type="Proteomes" id="UP000547209">
    <property type="component" value="Unassembled WGS sequence"/>
</dbReference>
<keyword evidence="4" id="KW-1185">Reference proteome</keyword>
<name>A0A7X0RP76_9BACL</name>
<protein>
    <submittedName>
        <fullName evidence="3">Gluconate 2-dehydrogenase subunit 3 family protein</fullName>
    </submittedName>
</protein>
<dbReference type="Pfam" id="PF13618">
    <property type="entry name" value="Gluconate_2-dh3"/>
    <property type="match status" value="1"/>
</dbReference>
<organism evidence="3 4">
    <name type="scientific">Cohnella nanjingensis</name>
    <dbReference type="NCBI Taxonomy" id="1387779"/>
    <lineage>
        <taxon>Bacteria</taxon>
        <taxon>Bacillati</taxon>
        <taxon>Bacillota</taxon>
        <taxon>Bacilli</taxon>
        <taxon>Bacillales</taxon>
        <taxon>Paenibacillaceae</taxon>
        <taxon>Cohnella</taxon>
    </lineage>
</organism>
<gene>
    <name evidence="3" type="ORF">H7C19_10700</name>
</gene>
<keyword evidence="2" id="KW-1133">Transmembrane helix</keyword>